<dbReference type="InterPro" id="IPR027417">
    <property type="entry name" value="P-loop_NTPase"/>
</dbReference>
<comment type="catalytic activity">
    <reaction evidence="13 14">
        <text>sulfate + ATP + H(+) = adenosine 5'-phosphosulfate + diphosphate</text>
        <dbReference type="Rhea" id="RHEA:18133"/>
        <dbReference type="ChEBI" id="CHEBI:15378"/>
        <dbReference type="ChEBI" id="CHEBI:16189"/>
        <dbReference type="ChEBI" id="CHEBI:30616"/>
        <dbReference type="ChEBI" id="CHEBI:33019"/>
        <dbReference type="ChEBI" id="CHEBI:58243"/>
        <dbReference type="EC" id="2.7.7.4"/>
    </reaction>
</comment>
<dbReference type="PANTHER" id="PTHR23115">
    <property type="entry name" value="TRANSLATION FACTOR"/>
    <property type="match status" value="1"/>
</dbReference>
<dbReference type="Pfam" id="PF01583">
    <property type="entry name" value="APS_kinase"/>
    <property type="match status" value="1"/>
</dbReference>
<comment type="pathway">
    <text evidence="14">Sulfur metabolism; hydrogen sulfide biosynthesis; sulfite from sulfate: step 1/3.</text>
</comment>
<organism evidence="17 18">
    <name type="scientific">Bradyrhizobium ontarionense</name>
    <dbReference type="NCBI Taxonomy" id="2898149"/>
    <lineage>
        <taxon>Bacteria</taxon>
        <taxon>Pseudomonadati</taxon>
        <taxon>Pseudomonadota</taxon>
        <taxon>Alphaproteobacteria</taxon>
        <taxon>Hyphomicrobiales</taxon>
        <taxon>Nitrobacteraceae</taxon>
        <taxon>Bradyrhizobium</taxon>
    </lineage>
</organism>
<dbReference type="PRINTS" id="PR00315">
    <property type="entry name" value="ELONGATNFCT"/>
</dbReference>
<dbReference type="EMBL" id="CP088156">
    <property type="protein sequence ID" value="UFZ01983.1"/>
    <property type="molecule type" value="Genomic_DNA"/>
</dbReference>
<keyword evidence="6 14" id="KW-0808">Transferase</keyword>
<keyword evidence="11" id="KW-0511">Multifunctional enzyme</keyword>
<dbReference type="RefSeq" id="WP_231317776.1">
    <property type="nucleotide sequence ID" value="NZ_CP088156.1"/>
</dbReference>
<dbReference type="CDD" id="cd04166">
    <property type="entry name" value="CysN_ATPS"/>
    <property type="match status" value="1"/>
</dbReference>
<evidence type="ECO:0000256" key="3">
    <source>
        <dbReference type="ARBA" id="ARBA00005438"/>
    </source>
</evidence>
<dbReference type="InterPro" id="IPR054696">
    <property type="entry name" value="GTP-eEF1A_C"/>
</dbReference>
<evidence type="ECO:0000313" key="18">
    <source>
        <dbReference type="Proteomes" id="UP001431010"/>
    </source>
</evidence>
<evidence type="ECO:0000256" key="4">
    <source>
        <dbReference type="ARBA" id="ARBA00007237"/>
    </source>
</evidence>
<evidence type="ECO:0000256" key="1">
    <source>
        <dbReference type="ARBA" id="ARBA00001823"/>
    </source>
</evidence>
<dbReference type="InterPro" id="IPR000795">
    <property type="entry name" value="T_Tr_GTP-bd_dom"/>
</dbReference>
<comment type="function">
    <text evidence="15">Catalyzes the synthesis of activated sulfate.</text>
</comment>
<dbReference type="Proteomes" id="UP001431010">
    <property type="component" value="Chromosome"/>
</dbReference>
<evidence type="ECO:0000256" key="15">
    <source>
        <dbReference type="HAMAP-Rule" id="MF_00065"/>
    </source>
</evidence>
<reference evidence="17" key="1">
    <citation type="journal article" date="2024" name="Antonie Van Leeuwenhoek">
        <title>Bradyrhizobium ontarionense sp. nov., a novel bacterial symbiont isolated from Aeschynomene indica (Indian jointvetch), harbours photosynthesis, nitrogen fixation and nitrous oxide (N2O) reductase genes.</title>
        <authorList>
            <person name="Bromfield E.S.P."/>
            <person name="Cloutier S."/>
        </authorList>
    </citation>
    <scope>NUCLEOTIDE SEQUENCE</scope>
    <source>
        <strain evidence="17">A19</strain>
    </source>
</reference>
<dbReference type="InterPro" id="IPR009000">
    <property type="entry name" value="Transl_B-barrel_sf"/>
</dbReference>
<dbReference type="HAMAP" id="MF_00065">
    <property type="entry name" value="Adenylyl_sulf_kinase"/>
    <property type="match status" value="1"/>
</dbReference>
<dbReference type="Pfam" id="PF03144">
    <property type="entry name" value="GTP_EFTU_D2"/>
    <property type="match status" value="1"/>
</dbReference>
<proteinExistence type="inferred from homology"/>
<dbReference type="CDD" id="cd03695">
    <property type="entry name" value="CysN_NodQ_II"/>
    <property type="match status" value="1"/>
</dbReference>
<dbReference type="SUPFAM" id="SSF50465">
    <property type="entry name" value="EF-Tu/eEF-1alpha/eIF2-gamma C-terminal domain"/>
    <property type="match status" value="1"/>
</dbReference>
<dbReference type="SUPFAM" id="SSF52540">
    <property type="entry name" value="P-loop containing nucleoside triphosphate hydrolases"/>
    <property type="match status" value="2"/>
</dbReference>
<comment type="similarity">
    <text evidence="4">In the N-terminal section; belongs to the TRAFAC class translation factor GTPase superfamily. Classic translation factor GTPase family. CysN/NodQ subfamily.</text>
</comment>
<gene>
    <name evidence="15 17" type="primary">cysC</name>
    <name evidence="14" type="synonym">cysN</name>
    <name evidence="17" type="ORF">LQG66_22020</name>
</gene>
<feature type="active site" description="Phosphoserine intermediate" evidence="15">
    <location>
        <position position="544"/>
    </location>
</feature>
<dbReference type="PROSITE" id="PS00301">
    <property type="entry name" value="G_TR_1"/>
    <property type="match status" value="1"/>
</dbReference>
<comment type="similarity">
    <text evidence="15">Belongs to the APS kinase family.</text>
</comment>
<dbReference type="InterPro" id="IPR031157">
    <property type="entry name" value="G_TR_CS"/>
</dbReference>
<comment type="subunit">
    <text evidence="14">Heterodimer composed of CysD, the smaller subunit, and CysN.</text>
</comment>
<dbReference type="EC" id="2.7.7.4" evidence="14"/>
<dbReference type="PROSITE" id="PS51722">
    <property type="entry name" value="G_TR_2"/>
    <property type="match status" value="1"/>
</dbReference>
<keyword evidence="10 14" id="KW-0342">GTP-binding</keyword>
<comment type="function">
    <text evidence="12">Proposed to provide activated sulfate for transfer to Nod factor. ATP sulfurylase may be the GTPase, regulating ATP sulfurylase activity.</text>
</comment>
<dbReference type="InterPro" id="IPR002891">
    <property type="entry name" value="APS"/>
</dbReference>
<feature type="binding site" evidence="14">
    <location>
        <begin position="169"/>
        <end position="172"/>
    </location>
    <ligand>
        <name>GTP</name>
        <dbReference type="ChEBI" id="CHEBI:37565"/>
    </ligand>
</feature>
<comment type="similarity">
    <text evidence="14">Belongs to the TRAFAC class translation factor GTPase superfamily. Classic translation factor GTPase family. CysN/NodQ subfamily.</text>
</comment>
<keyword evidence="18" id="KW-1185">Reference proteome</keyword>
<keyword evidence="15" id="KW-0597">Phosphoprotein</keyword>
<evidence type="ECO:0000256" key="6">
    <source>
        <dbReference type="ARBA" id="ARBA00022679"/>
    </source>
</evidence>
<evidence type="ECO:0000256" key="2">
    <source>
        <dbReference type="ARBA" id="ARBA00002357"/>
    </source>
</evidence>
<dbReference type="SUPFAM" id="SSF50447">
    <property type="entry name" value="Translation proteins"/>
    <property type="match status" value="1"/>
</dbReference>
<comment type="function">
    <text evidence="2">APS kinase catalyzes the synthesis of activated sulfate.</text>
</comment>
<evidence type="ECO:0000256" key="12">
    <source>
        <dbReference type="ARBA" id="ARBA00024872"/>
    </source>
</evidence>
<comment type="catalytic activity">
    <reaction evidence="1 15">
        <text>adenosine 5'-phosphosulfate + ATP = 3'-phosphoadenylyl sulfate + ADP + H(+)</text>
        <dbReference type="Rhea" id="RHEA:24152"/>
        <dbReference type="ChEBI" id="CHEBI:15378"/>
        <dbReference type="ChEBI" id="CHEBI:30616"/>
        <dbReference type="ChEBI" id="CHEBI:58243"/>
        <dbReference type="ChEBI" id="CHEBI:58339"/>
        <dbReference type="ChEBI" id="CHEBI:456216"/>
        <dbReference type="EC" id="2.7.1.25"/>
    </reaction>
</comment>
<dbReference type="HAMAP" id="MF_00062">
    <property type="entry name" value="Sulf_adenylyltr_sub1"/>
    <property type="match status" value="1"/>
</dbReference>
<comment type="function">
    <text evidence="14">With CysD forms the ATP sulfurylase (ATPS) that catalyzes the adenylation of sulfate producing adenosine 5'-phosphosulfate (APS) and diphosphate, the first enzymatic step in sulfur assimilation pathway. APS synthesis involves the formation of a high-energy phosphoric-sulfuric acid anhydride bond driven by GTP hydrolysis by CysN coupled to ATP hydrolysis by CysD.</text>
</comment>
<dbReference type="NCBIfam" id="TIGR02034">
    <property type="entry name" value="CysN"/>
    <property type="match status" value="1"/>
</dbReference>
<feature type="binding site" evidence="14">
    <location>
        <begin position="35"/>
        <end position="42"/>
    </location>
    <ligand>
        <name>GTP</name>
        <dbReference type="ChEBI" id="CHEBI:37565"/>
    </ligand>
</feature>
<feature type="binding site" evidence="15">
    <location>
        <begin position="470"/>
        <end position="477"/>
    </location>
    <ligand>
        <name>ATP</name>
        <dbReference type="ChEBI" id="CHEBI:30616"/>
    </ligand>
</feature>
<feature type="binding site" evidence="14">
    <location>
        <begin position="114"/>
        <end position="118"/>
    </location>
    <ligand>
        <name>GTP</name>
        <dbReference type="ChEBI" id="CHEBI:37565"/>
    </ligand>
</feature>
<accession>A0ABY3R5H9</accession>
<keyword evidence="7 14" id="KW-0548">Nucleotidyltransferase</keyword>
<dbReference type="EC" id="2.7.1.25" evidence="15"/>
<evidence type="ECO:0000256" key="13">
    <source>
        <dbReference type="ARBA" id="ARBA00049370"/>
    </source>
</evidence>
<dbReference type="Gene3D" id="2.40.30.10">
    <property type="entry name" value="Translation factors"/>
    <property type="match status" value="2"/>
</dbReference>
<keyword evidence="15 17" id="KW-0418">Kinase</keyword>
<dbReference type="InterPro" id="IPR044139">
    <property type="entry name" value="CysN_NoDQ_III"/>
</dbReference>
<keyword evidence="9 14" id="KW-0067">ATP-binding</keyword>
<dbReference type="InterPro" id="IPR041757">
    <property type="entry name" value="CysN_GTP-bd"/>
</dbReference>
<evidence type="ECO:0000256" key="7">
    <source>
        <dbReference type="ARBA" id="ARBA00022695"/>
    </source>
</evidence>
<keyword evidence="8 14" id="KW-0547">Nucleotide-binding</keyword>
<dbReference type="InterPro" id="IPR004161">
    <property type="entry name" value="EFTu-like_2"/>
</dbReference>
<evidence type="ECO:0000256" key="8">
    <source>
        <dbReference type="ARBA" id="ARBA00022741"/>
    </source>
</evidence>
<evidence type="ECO:0000313" key="17">
    <source>
        <dbReference type="EMBL" id="UFZ01983.1"/>
    </source>
</evidence>
<protein>
    <recommendedName>
        <fullName evidence="14 15">Multifunctional fusion protein</fullName>
    </recommendedName>
    <domain>
        <recommendedName>
            <fullName evidence="14">Sulfate adenylyltransferase subunit 1</fullName>
            <ecNumber evidence="14">2.7.7.4</ecNumber>
        </recommendedName>
        <alternativeName>
            <fullName evidence="14">ATP-sulfurylase large subunit</fullName>
        </alternativeName>
        <alternativeName>
            <fullName evidence="14">Sulfate adenylate transferase</fullName>
            <shortName evidence="14">SAT</shortName>
        </alternativeName>
    </domain>
    <domain>
        <recommendedName>
            <fullName evidence="15">Adenylyl-sulfate kinase</fullName>
            <ecNumber evidence="15">2.7.1.25</ecNumber>
        </recommendedName>
        <alternativeName>
            <fullName evidence="15">APS kinase</fullName>
        </alternativeName>
        <alternativeName>
            <fullName evidence="15">ATP adenosine-5'-phosphosulfate 3'-phosphotransferase</fullName>
        </alternativeName>
        <alternativeName>
            <fullName evidence="15">Adenosine-5'-phosphosulfate kinase</fullName>
        </alternativeName>
    </domain>
</protein>
<comment type="similarity">
    <text evidence="3">In the C-terminal section; belongs to the APS kinase family.</text>
</comment>
<dbReference type="NCBIfam" id="NF003013">
    <property type="entry name" value="PRK03846.1"/>
    <property type="match status" value="1"/>
</dbReference>
<evidence type="ECO:0000256" key="14">
    <source>
        <dbReference type="HAMAP-Rule" id="MF_00062"/>
    </source>
</evidence>
<sequence>MTVHHAIIGRTPEAAWTYAEDNAHDKPTLRLVTCGSVDDGKSTLVGRLLYDSKMLLDDQLDALASDSKVAGTAGPALDFALLVDGLQAEREQGITIDVAYRFFATRRRRFVVADTPGHVQYTRNMATGASHADLAVVLIDARKGVVSQTRRHSHILALLGVRHVLVAVNKMDLVGFDADRFTTISVAFRTMAEQLGIADVQCVPVAARDGDNVFRTSGRMPWYSGPSVMEHLESVDVADGIEGRPFRFPVQWVNRPNAEFRGFSGRVASGTLRCGDPVVVHPSGRRSRVSGIVTADGRLQQAISGQSVTLLLADEVDASRGDVLTSGTPPMVADHIAAHLIWFDDEAMRPGRRYLLKSGTSSIGAVVSAMKHRVCIDTMAQETALTLEANEIGCVDLVLDRPLVCDAYRDNRDLGSFILIDPFNRRTVAAGLIDAPLRRPANISWQTIDIDKSVRARLKQQKPCVLWLTGLSGAGKSTIANLVDRRLCELGRHTALLDGDNLRHGINRDLGFSPEARVENIRRVTEIAALFVDAGLITLVSLISPFRAERETARRRFATGEFIEVHVATPLAACEARDPKGLYKRARAGELSNFTGIDQPYEAPETPDITIDGAALSADEAAELIVRHLREHHYF</sequence>
<dbReference type="CDD" id="cd04095">
    <property type="entry name" value="CysN_NoDQ_III"/>
    <property type="match status" value="1"/>
</dbReference>
<comment type="pathway">
    <text evidence="15">Sulfur metabolism; hydrogen sulfide biosynthesis; sulfite from sulfate: step 2/3.</text>
</comment>
<dbReference type="Pfam" id="PF00009">
    <property type="entry name" value="GTP_EFTU"/>
    <property type="match status" value="1"/>
</dbReference>
<dbReference type="Gene3D" id="3.40.50.300">
    <property type="entry name" value="P-loop containing nucleotide triphosphate hydrolases"/>
    <property type="match status" value="2"/>
</dbReference>
<dbReference type="GO" id="GO:0004020">
    <property type="term" value="F:adenylylsulfate kinase activity"/>
    <property type="evidence" value="ECO:0007669"/>
    <property type="project" value="UniProtKB-EC"/>
</dbReference>
<dbReference type="InterPro" id="IPR050100">
    <property type="entry name" value="TRAFAC_GTPase_members"/>
</dbReference>
<comment type="subunit">
    <text evidence="5">Sulfate-activating enzymes, NodP and NodQ, may be physically associated.</text>
</comment>
<dbReference type="InterPro" id="IPR011779">
    <property type="entry name" value="SO4_adenylTrfase_lsu"/>
</dbReference>
<dbReference type="InterPro" id="IPR059117">
    <property type="entry name" value="APS_kinase_dom"/>
</dbReference>
<evidence type="ECO:0000256" key="11">
    <source>
        <dbReference type="ARBA" id="ARBA00023268"/>
    </source>
</evidence>
<evidence type="ECO:0000256" key="9">
    <source>
        <dbReference type="ARBA" id="ARBA00022840"/>
    </source>
</evidence>
<dbReference type="NCBIfam" id="TIGR00455">
    <property type="entry name" value="apsK"/>
    <property type="match status" value="1"/>
</dbReference>
<dbReference type="InterPro" id="IPR044138">
    <property type="entry name" value="CysN_II"/>
</dbReference>
<name>A0ABY3R5H9_9BRAD</name>
<dbReference type="Pfam" id="PF22594">
    <property type="entry name" value="GTP-eEF1A_C"/>
    <property type="match status" value="1"/>
</dbReference>
<feature type="domain" description="Tr-type G" evidence="16">
    <location>
        <begin position="26"/>
        <end position="246"/>
    </location>
</feature>
<evidence type="ECO:0000259" key="16">
    <source>
        <dbReference type="PROSITE" id="PS51722"/>
    </source>
</evidence>
<dbReference type="InterPro" id="IPR009001">
    <property type="entry name" value="Transl_elong_EF1A/Init_IF2_C"/>
</dbReference>
<dbReference type="NCBIfam" id="NF004035">
    <property type="entry name" value="PRK05506.1"/>
    <property type="match status" value="1"/>
</dbReference>
<evidence type="ECO:0000256" key="5">
    <source>
        <dbReference type="ARBA" id="ARBA00011760"/>
    </source>
</evidence>
<evidence type="ECO:0000256" key="10">
    <source>
        <dbReference type="ARBA" id="ARBA00023134"/>
    </source>
</evidence>
<dbReference type="CDD" id="cd02027">
    <property type="entry name" value="APSK"/>
    <property type="match status" value="1"/>
</dbReference>